<dbReference type="Proteomes" id="UP000053593">
    <property type="component" value="Unassembled WGS sequence"/>
</dbReference>
<evidence type="ECO:0000313" key="1">
    <source>
        <dbReference type="EMBL" id="KIK59193.1"/>
    </source>
</evidence>
<sequence>MTAVVRSVAKLSYAASHPPVQFPGLSEETWAAILRMACGIGQLEDAPKLLSFPKSPPPNFCARTWYILLHKDSRKLFLTPTLQKHQRRVILVCKAWYRIARPFLYEEIAVLDPSKLRNLLDILNQTSLGSYTKRFDVFFPRSSQRSGDQDRYVEEFIAILRLLPNLRVLTYGPEYSVLPNPASLRTEISRLPNLKVLSTPGFFSNAWDDNSAFAVNRSLRTATFPIIPYPHKLRIEATLNRILPNLSQIWVGDSPSAFQALGVSGSLLSLGVSGVPSVTSLFISKGAGDNLRKLPYFYTLFPRLQYIGLQTTFQVFITEEKWLRETRDFRITLPDTVHTFGISFDGRRAKYSLYRQVCDALDRMKADGLKVIRFEEKTAEDILSKSSVSVLLNELCQKKGWRMKAGDMYV</sequence>
<dbReference type="OrthoDB" id="3232644at2759"/>
<keyword evidence="2" id="KW-1185">Reference proteome</keyword>
<protein>
    <submittedName>
        <fullName evidence="1">Unplaced genomic scaffold GYMLUscaffold_33, whole genome shotgun sequence</fullName>
    </submittedName>
</protein>
<dbReference type="AlphaFoldDB" id="A0A0D0CTS8"/>
<evidence type="ECO:0000313" key="2">
    <source>
        <dbReference type="Proteomes" id="UP000053593"/>
    </source>
</evidence>
<dbReference type="HOGENOM" id="CLU_752382_0_0_1"/>
<accession>A0A0D0CTS8</accession>
<proteinExistence type="predicted"/>
<name>A0A0D0CTS8_9AGAR</name>
<reference evidence="1 2" key="1">
    <citation type="submission" date="2014-04" db="EMBL/GenBank/DDBJ databases">
        <title>Evolutionary Origins and Diversification of the Mycorrhizal Mutualists.</title>
        <authorList>
            <consortium name="DOE Joint Genome Institute"/>
            <consortium name="Mycorrhizal Genomics Consortium"/>
            <person name="Kohler A."/>
            <person name="Kuo A."/>
            <person name="Nagy L.G."/>
            <person name="Floudas D."/>
            <person name="Copeland A."/>
            <person name="Barry K.W."/>
            <person name="Cichocki N."/>
            <person name="Veneault-Fourrey C."/>
            <person name="LaButti K."/>
            <person name="Lindquist E.A."/>
            <person name="Lipzen A."/>
            <person name="Lundell T."/>
            <person name="Morin E."/>
            <person name="Murat C."/>
            <person name="Riley R."/>
            <person name="Ohm R."/>
            <person name="Sun H."/>
            <person name="Tunlid A."/>
            <person name="Henrissat B."/>
            <person name="Grigoriev I.V."/>
            <person name="Hibbett D.S."/>
            <person name="Martin F."/>
        </authorList>
    </citation>
    <scope>NUCLEOTIDE SEQUENCE [LARGE SCALE GENOMIC DNA]</scope>
    <source>
        <strain evidence="1 2">FD-317 M1</strain>
    </source>
</reference>
<organism evidence="1 2">
    <name type="scientific">Collybiopsis luxurians FD-317 M1</name>
    <dbReference type="NCBI Taxonomy" id="944289"/>
    <lineage>
        <taxon>Eukaryota</taxon>
        <taxon>Fungi</taxon>
        <taxon>Dikarya</taxon>
        <taxon>Basidiomycota</taxon>
        <taxon>Agaricomycotina</taxon>
        <taxon>Agaricomycetes</taxon>
        <taxon>Agaricomycetidae</taxon>
        <taxon>Agaricales</taxon>
        <taxon>Marasmiineae</taxon>
        <taxon>Omphalotaceae</taxon>
        <taxon>Collybiopsis</taxon>
        <taxon>Collybiopsis luxurians</taxon>
    </lineage>
</organism>
<gene>
    <name evidence="1" type="ORF">GYMLUDRAFT_262250</name>
</gene>
<dbReference type="EMBL" id="KN834781">
    <property type="protein sequence ID" value="KIK59193.1"/>
    <property type="molecule type" value="Genomic_DNA"/>
</dbReference>